<evidence type="ECO:0000313" key="4">
    <source>
        <dbReference type="Proteomes" id="UP000579647"/>
    </source>
</evidence>
<dbReference type="PANTHER" id="PTHR43798:SF31">
    <property type="entry name" value="AB HYDROLASE SUPERFAMILY PROTEIN YCLE"/>
    <property type="match status" value="1"/>
</dbReference>
<dbReference type="SUPFAM" id="SSF53474">
    <property type="entry name" value="alpha/beta-Hydrolases"/>
    <property type="match status" value="1"/>
</dbReference>
<dbReference type="PRINTS" id="PR00111">
    <property type="entry name" value="ABHYDROLASE"/>
</dbReference>
<dbReference type="Pfam" id="PF12697">
    <property type="entry name" value="Abhydrolase_6"/>
    <property type="match status" value="1"/>
</dbReference>
<dbReference type="GO" id="GO:0016787">
    <property type="term" value="F:hydrolase activity"/>
    <property type="evidence" value="ECO:0007669"/>
    <property type="project" value="UniProtKB-KW"/>
</dbReference>
<comment type="caution">
    <text evidence="3">The sequence shown here is derived from an EMBL/GenBank/DDBJ whole genome shotgun (WGS) entry which is preliminary data.</text>
</comment>
<dbReference type="GO" id="GO:0016020">
    <property type="term" value="C:membrane"/>
    <property type="evidence" value="ECO:0007669"/>
    <property type="project" value="TreeGrafter"/>
</dbReference>
<proteinExistence type="predicted"/>
<dbReference type="EMBL" id="JACHDO010000001">
    <property type="protein sequence ID" value="MBB5492473.1"/>
    <property type="molecule type" value="Genomic_DNA"/>
</dbReference>
<name>A0A840WAQ6_9ACTN</name>
<protein>
    <submittedName>
        <fullName evidence="3">Pimeloyl-ACP methyl ester carboxylesterase</fullName>
    </submittedName>
</protein>
<dbReference type="PRINTS" id="PR00412">
    <property type="entry name" value="EPOXHYDRLASE"/>
</dbReference>
<sequence length="290" mass="31499">MAMIDTGTTRLAYDEAGTGPAIVLVHAGVADRRMWDHQFAELAKDHRVVRYDWRGYGGSADHEGPVRHHEDLLALMDALEIPEATLIGASYGGAYAVDAALAAPERVNALALVCPGMSGHVWPEAFVRTGRQMALAAVPHERLAAYQEGNAEPESADVAAMADAQARFMVLGPGRSPDEMPVEAWDLSLLMLREMYARRWSSPANHTQWPERPAVDRLHEISVPALVVKGLSELPQVQDVADLYQAGIEGARLLELPDTGHLPSVERPGELTAALVEFLNIGPTPEGHSW</sequence>
<dbReference type="InterPro" id="IPR000639">
    <property type="entry name" value="Epox_hydrolase-like"/>
</dbReference>
<keyword evidence="4" id="KW-1185">Reference proteome</keyword>
<dbReference type="InterPro" id="IPR029058">
    <property type="entry name" value="AB_hydrolase_fold"/>
</dbReference>
<evidence type="ECO:0000259" key="2">
    <source>
        <dbReference type="Pfam" id="PF12697"/>
    </source>
</evidence>
<dbReference type="Proteomes" id="UP000579647">
    <property type="component" value="Unassembled WGS sequence"/>
</dbReference>
<reference evidence="3 4" key="1">
    <citation type="submission" date="2020-08" db="EMBL/GenBank/DDBJ databases">
        <title>Sequencing the genomes of 1000 actinobacteria strains.</title>
        <authorList>
            <person name="Klenk H.-P."/>
        </authorList>
    </citation>
    <scope>NUCLEOTIDE SEQUENCE [LARGE SCALE GENOMIC DNA]</scope>
    <source>
        <strain evidence="3 4">DSM 44598</strain>
    </source>
</reference>
<dbReference type="AlphaFoldDB" id="A0A840WAQ6"/>
<keyword evidence="1" id="KW-0378">Hydrolase</keyword>
<evidence type="ECO:0000256" key="1">
    <source>
        <dbReference type="ARBA" id="ARBA00022801"/>
    </source>
</evidence>
<dbReference type="Gene3D" id="3.40.50.1820">
    <property type="entry name" value="alpha/beta hydrolase"/>
    <property type="match status" value="1"/>
</dbReference>
<dbReference type="RefSeq" id="WP_184365919.1">
    <property type="nucleotide sequence ID" value="NZ_BAAAKM010000050.1"/>
</dbReference>
<feature type="domain" description="AB hydrolase-1" evidence="2">
    <location>
        <begin position="22"/>
        <end position="274"/>
    </location>
</feature>
<organism evidence="3 4">
    <name type="scientific">Nocardiopsis metallicus</name>
    <dbReference type="NCBI Taxonomy" id="179819"/>
    <lineage>
        <taxon>Bacteria</taxon>
        <taxon>Bacillati</taxon>
        <taxon>Actinomycetota</taxon>
        <taxon>Actinomycetes</taxon>
        <taxon>Streptosporangiales</taxon>
        <taxon>Nocardiopsidaceae</taxon>
        <taxon>Nocardiopsis</taxon>
    </lineage>
</organism>
<gene>
    <name evidence="3" type="ORF">HNR07_003610</name>
</gene>
<dbReference type="InterPro" id="IPR000073">
    <property type="entry name" value="AB_hydrolase_1"/>
</dbReference>
<dbReference type="PANTHER" id="PTHR43798">
    <property type="entry name" value="MONOACYLGLYCEROL LIPASE"/>
    <property type="match status" value="1"/>
</dbReference>
<evidence type="ECO:0000313" key="3">
    <source>
        <dbReference type="EMBL" id="MBB5492473.1"/>
    </source>
</evidence>
<dbReference type="InterPro" id="IPR050266">
    <property type="entry name" value="AB_hydrolase_sf"/>
</dbReference>
<accession>A0A840WAQ6</accession>